<dbReference type="Proteomes" id="UP000595001">
    <property type="component" value="Chromosome"/>
</dbReference>
<organism evidence="2 3">
    <name type="scientific">Halosimplex litoreum</name>
    <dbReference type="NCBI Taxonomy" id="1198301"/>
    <lineage>
        <taxon>Archaea</taxon>
        <taxon>Methanobacteriati</taxon>
        <taxon>Methanobacteriota</taxon>
        <taxon>Stenosarchaea group</taxon>
        <taxon>Halobacteria</taxon>
        <taxon>Halobacteriales</taxon>
        <taxon>Haloarculaceae</taxon>
        <taxon>Halosimplex</taxon>
    </lineage>
</organism>
<dbReference type="RefSeq" id="WP_198062128.1">
    <property type="nucleotide sequence ID" value="NZ_CP065856.1"/>
</dbReference>
<reference evidence="2 3" key="1">
    <citation type="submission" date="2020-12" db="EMBL/GenBank/DDBJ databases">
        <title>Halosimplex halophilum sp. nov. and Halosimplex salinum sp. nov., two new members of the genus Halosimplex.</title>
        <authorList>
            <person name="Cui H.L."/>
        </authorList>
    </citation>
    <scope>NUCLEOTIDE SEQUENCE [LARGE SCALE GENOMIC DNA]</scope>
    <source>
        <strain evidence="2 3">YGH94</strain>
    </source>
</reference>
<protein>
    <submittedName>
        <fullName evidence="2">Uncharacterized protein</fullName>
    </submittedName>
</protein>
<evidence type="ECO:0000313" key="2">
    <source>
        <dbReference type="EMBL" id="QPV63338.1"/>
    </source>
</evidence>
<dbReference type="AlphaFoldDB" id="A0A7T3FZW5"/>
<proteinExistence type="predicted"/>
<dbReference type="GeneID" id="60587128"/>
<feature type="transmembrane region" description="Helical" evidence="1">
    <location>
        <begin position="166"/>
        <end position="189"/>
    </location>
</feature>
<evidence type="ECO:0000313" key="3">
    <source>
        <dbReference type="Proteomes" id="UP000595001"/>
    </source>
</evidence>
<gene>
    <name evidence="2" type="ORF">I7X12_01505</name>
</gene>
<keyword evidence="3" id="KW-1185">Reference proteome</keyword>
<sequence length="199" mass="21345">MQRVVGRYVDDLTSETEVRWVFYRVAAVFTALWVAVVLLAQIVLFLWTGESGAVEAGLPGPIEVPLGAAIVSAVCIPNAGLVGGWVWSRLTRRWPPVTARRGTVLGAVIGLSTYVTATVPFAAAFALWDHGWRGFGLRAFLWGDFTTAPSVFLDDVTEALMRFPGFLLVGSVVTLGIPLLLSTAVGRALGTAAERERAT</sequence>
<name>A0A7T3FZW5_9EURY</name>
<feature type="transmembrane region" description="Helical" evidence="1">
    <location>
        <begin position="67"/>
        <end position="90"/>
    </location>
</feature>
<dbReference type="KEGG" id="hlt:I7X12_01505"/>
<evidence type="ECO:0000256" key="1">
    <source>
        <dbReference type="SAM" id="Phobius"/>
    </source>
</evidence>
<dbReference type="EMBL" id="CP065856">
    <property type="protein sequence ID" value="QPV63338.1"/>
    <property type="molecule type" value="Genomic_DNA"/>
</dbReference>
<keyword evidence="1" id="KW-0472">Membrane</keyword>
<feature type="transmembrane region" description="Helical" evidence="1">
    <location>
        <begin position="21"/>
        <end position="47"/>
    </location>
</feature>
<feature type="transmembrane region" description="Helical" evidence="1">
    <location>
        <begin position="102"/>
        <end position="128"/>
    </location>
</feature>
<keyword evidence="1" id="KW-1133">Transmembrane helix</keyword>
<accession>A0A7T3FZW5</accession>
<keyword evidence="1" id="KW-0812">Transmembrane</keyword>